<evidence type="ECO:0000256" key="3">
    <source>
        <dbReference type="ARBA" id="ARBA00022737"/>
    </source>
</evidence>
<dbReference type="InterPro" id="IPR027417">
    <property type="entry name" value="P-loop_NTPase"/>
</dbReference>
<feature type="domain" description="NACHT" evidence="5">
    <location>
        <begin position="132"/>
        <end position="238"/>
    </location>
</feature>
<dbReference type="AlphaFoldDB" id="A0A1X7T1U7"/>
<dbReference type="PANTHER" id="PTHR45690">
    <property type="entry name" value="NACHT, LRR AND PYD DOMAINS-CONTAINING PROTEIN 12"/>
    <property type="match status" value="1"/>
</dbReference>
<dbReference type="InterPro" id="IPR007111">
    <property type="entry name" value="NACHT_NTPase"/>
</dbReference>
<comment type="subcellular location">
    <subcellularLocation>
        <location evidence="1">Cytoplasm</location>
    </subcellularLocation>
</comment>
<sequence>MKGPRSGVLCYTSEIPHTPWCMRINPDTPWCHSISTCNKDLSDIFDAVQQYAEILKLHYKYQPIVATDWPPRVGEGFFGRLVLVEKQDFSEQKKTAWYQLRGQVDKIVRTSRKKLITVNNILQPTKSPPLSLRVVIDGPPGIGKTTLCRKLLSMWSNGTLHQEYELVLYCPFRKSKIKTATTLADLFVTKTSKISEVVKQMSDKEGKGLLLIFDGWDELSEQLRESSLAASIIRREELVHCSTCSGYWVTEEEISTVIIQTLQRKPRLAQKLISYVGMSNTVAEMDEDSDDNCSNSNSDTDCDLDDNSSRDSDSSSSINIDSSDSNDEFELEFLVNEDSQLALTLINDLNIRIYCKEGHLPTTLTELYENFILQTIKRHATARCDIDPHTLGSLSSLPALFAKPLQGMCQIAYTNLASRKMTFTSHQLLKSSLSSEAMNENYLGLITKFPEYDEENCHFLHLSIQEFLAAWWIAKHEKKTEEVFMDHFNDDHFRMCLRFVAGLTHLEHESYQQYFNKRLELHCKDILFGCQIYRLYGFCQNLDIYLNSPHDTAYNFDNVSIFLFQLLYESQNTKLCQSIHNESLSVFTAGLTTNSPETQCKRFEAWFKKPTDTSICKLLQPLLINNIQECYCFLNLPQLKTLHLEMHRYTIPADDFTDKCNCTELEKCIEMNLTLLELKTEFDTKMHLTSTIISVIRGVTKNSTITSFSLQCAFGFNLYQGHVPTFRLPNGVLEQLLKDNNKLQALSLEIPDALIPSSLNIVEVNTPLTALEIGWTSNILMTSLLPQTKGLHYLILYEPYSPHLLFLSHPSLHTLILPLDTAENATELFTSLQTNTMLKALGIFLRSPFDEDEWKMNEEQNDKSSVGASLKKMLTQNQNLEYFETFHASGAISSSFAFLSSLRAGIQHNFSLQQLKISLELPNHEQIRHLLN</sequence>
<feature type="compositionally biased region" description="Low complexity" evidence="4">
    <location>
        <begin position="314"/>
        <end position="323"/>
    </location>
</feature>
<evidence type="ECO:0000256" key="4">
    <source>
        <dbReference type="SAM" id="MobiDB-lite"/>
    </source>
</evidence>
<dbReference type="InParanoid" id="A0A1X7T1U7"/>
<dbReference type="SUPFAM" id="SSF52540">
    <property type="entry name" value="P-loop containing nucleoside triphosphate hydrolases"/>
    <property type="match status" value="1"/>
</dbReference>
<dbReference type="PROSITE" id="PS50837">
    <property type="entry name" value="NACHT"/>
    <property type="match status" value="1"/>
</dbReference>
<proteinExistence type="predicted"/>
<name>A0A1X7T1U7_AMPQE</name>
<dbReference type="Pfam" id="PF05729">
    <property type="entry name" value="NACHT"/>
    <property type="match status" value="1"/>
</dbReference>
<evidence type="ECO:0000256" key="2">
    <source>
        <dbReference type="ARBA" id="ARBA00022490"/>
    </source>
</evidence>
<accession>A0A1X7T1U7</accession>
<dbReference type="eggNOG" id="ENOG502QTJW">
    <property type="taxonomic scope" value="Eukaryota"/>
</dbReference>
<feature type="region of interest" description="Disordered" evidence="4">
    <location>
        <begin position="286"/>
        <end position="324"/>
    </location>
</feature>
<keyword evidence="3" id="KW-0677">Repeat</keyword>
<dbReference type="GO" id="GO:0005737">
    <property type="term" value="C:cytoplasm"/>
    <property type="evidence" value="ECO:0007669"/>
    <property type="project" value="UniProtKB-SubCell"/>
</dbReference>
<dbReference type="Gene3D" id="3.40.50.300">
    <property type="entry name" value="P-loop containing nucleotide triphosphate hydrolases"/>
    <property type="match status" value="1"/>
</dbReference>
<organism evidence="6">
    <name type="scientific">Amphimedon queenslandica</name>
    <name type="common">Sponge</name>
    <dbReference type="NCBI Taxonomy" id="400682"/>
    <lineage>
        <taxon>Eukaryota</taxon>
        <taxon>Metazoa</taxon>
        <taxon>Porifera</taxon>
        <taxon>Demospongiae</taxon>
        <taxon>Heteroscleromorpha</taxon>
        <taxon>Haplosclerida</taxon>
        <taxon>Niphatidae</taxon>
        <taxon>Amphimedon</taxon>
    </lineage>
</organism>
<protein>
    <recommendedName>
        <fullName evidence="5">NACHT domain-containing protein</fullName>
    </recommendedName>
</protein>
<keyword evidence="2" id="KW-0963">Cytoplasm</keyword>
<reference evidence="6" key="1">
    <citation type="submission" date="2017-05" db="UniProtKB">
        <authorList>
            <consortium name="EnsemblMetazoa"/>
        </authorList>
    </citation>
    <scope>IDENTIFICATION</scope>
</reference>
<dbReference type="EnsemblMetazoa" id="Aqu2.1.08394_001">
    <property type="protein sequence ID" value="Aqu2.1.08394_001"/>
    <property type="gene ID" value="Aqu2.1.08394"/>
</dbReference>
<dbReference type="InterPro" id="IPR050637">
    <property type="entry name" value="NLRP_innate_immun_reg"/>
</dbReference>
<evidence type="ECO:0000256" key="1">
    <source>
        <dbReference type="ARBA" id="ARBA00004496"/>
    </source>
</evidence>
<dbReference type="PANTHER" id="PTHR45690:SF19">
    <property type="entry name" value="NACHT, LRR AND PYD DOMAINS-CONTAINING PROTEIN 3"/>
    <property type="match status" value="1"/>
</dbReference>
<evidence type="ECO:0000259" key="5">
    <source>
        <dbReference type="PROSITE" id="PS50837"/>
    </source>
</evidence>
<evidence type="ECO:0000313" key="6">
    <source>
        <dbReference type="EnsemblMetazoa" id="Aqu2.1.08394_001"/>
    </source>
</evidence>